<sequence>MLQLANFPEEILEQILAPCVIAPLALTSRPTWHKSSTKGSGLATRSRLAPLLVSKSFHRISTPLFLETLHIISPTQLHRLLSTLLSSTPCLAHHIRHLIFAGVWAEGGELLRLCGHALKYLHITLDITPGFGTHPALPLHATFRDLDAEEFCDGLQYLSGLLHLVITKPNNVYLTHFKPKYVLAEISRSLVGWTNLESANIGFRLSDDTAITHTDSSTATASHDPAFDPHLFPIRALSHSLSIHPRLKSLYTVLPSVWSETILRISNNPSLQRIVLSDTCHVFSSHPNPYPNPNPNSNVSSLYRLHNYTANAPLLHQHDQRWSTKDLYASPVGACIQPINNTAGPSLYEPATGILWTGLFFSQARKHPRLSELIRAGT</sequence>
<dbReference type="AlphaFoldDB" id="A0A409VTW9"/>
<dbReference type="Proteomes" id="UP000284842">
    <property type="component" value="Unassembled WGS sequence"/>
</dbReference>
<keyword evidence="2" id="KW-1185">Reference proteome</keyword>
<comment type="caution">
    <text evidence="1">The sequence shown here is derived from an EMBL/GenBank/DDBJ whole genome shotgun (WGS) entry which is preliminary data.</text>
</comment>
<reference evidence="1 2" key="1">
    <citation type="journal article" date="2018" name="Evol. Lett.">
        <title>Horizontal gene cluster transfer increased hallucinogenic mushroom diversity.</title>
        <authorList>
            <person name="Reynolds H.T."/>
            <person name="Vijayakumar V."/>
            <person name="Gluck-Thaler E."/>
            <person name="Korotkin H.B."/>
            <person name="Matheny P.B."/>
            <person name="Slot J.C."/>
        </authorList>
    </citation>
    <scope>NUCLEOTIDE SEQUENCE [LARGE SCALE GENOMIC DNA]</scope>
    <source>
        <strain evidence="1 2">2629</strain>
    </source>
</reference>
<dbReference type="InParanoid" id="A0A409VTW9"/>
<evidence type="ECO:0000313" key="2">
    <source>
        <dbReference type="Proteomes" id="UP000284842"/>
    </source>
</evidence>
<accession>A0A409VTW9</accession>
<organism evidence="1 2">
    <name type="scientific">Panaeolus cyanescens</name>
    <dbReference type="NCBI Taxonomy" id="181874"/>
    <lineage>
        <taxon>Eukaryota</taxon>
        <taxon>Fungi</taxon>
        <taxon>Dikarya</taxon>
        <taxon>Basidiomycota</taxon>
        <taxon>Agaricomycotina</taxon>
        <taxon>Agaricomycetes</taxon>
        <taxon>Agaricomycetidae</taxon>
        <taxon>Agaricales</taxon>
        <taxon>Agaricineae</taxon>
        <taxon>Galeropsidaceae</taxon>
        <taxon>Panaeolus</taxon>
    </lineage>
</organism>
<evidence type="ECO:0000313" key="1">
    <source>
        <dbReference type="EMBL" id="PPQ69646.1"/>
    </source>
</evidence>
<dbReference type="EMBL" id="NHTK01005979">
    <property type="protein sequence ID" value="PPQ69646.1"/>
    <property type="molecule type" value="Genomic_DNA"/>
</dbReference>
<dbReference type="OrthoDB" id="2786563at2759"/>
<name>A0A409VTW9_9AGAR</name>
<gene>
    <name evidence="1" type="ORF">CVT24_001219</name>
</gene>
<proteinExistence type="predicted"/>
<protein>
    <submittedName>
        <fullName evidence="1">Uncharacterized protein</fullName>
    </submittedName>
</protein>